<evidence type="ECO:0000259" key="3">
    <source>
        <dbReference type="PROSITE" id="PS50234"/>
    </source>
</evidence>
<dbReference type="Pfam" id="PF00092">
    <property type="entry name" value="VWA"/>
    <property type="match status" value="1"/>
</dbReference>
<organism evidence="4 5">
    <name type="scientific">Sorangium cellulosum</name>
    <name type="common">Polyangium cellulosum</name>
    <dbReference type="NCBI Taxonomy" id="56"/>
    <lineage>
        <taxon>Bacteria</taxon>
        <taxon>Pseudomonadati</taxon>
        <taxon>Myxococcota</taxon>
        <taxon>Polyangia</taxon>
        <taxon>Polyangiales</taxon>
        <taxon>Polyangiaceae</taxon>
        <taxon>Sorangium</taxon>
    </lineage>
</organism>
<dbReference type="InterPro" id="IPR002035">
    <property type="entry name" value="VWF_A"/>
</dbReference>
<sequence>MKPTHVALFSALGMMFTSLSVYSLAPSGDRSPEAVAEVTAEPPRVTPETLSGAAAVVDPSRFTTGSRLMLEGRVGHARLPRSARETFLMFEVRSDEPAAKTQAQANLSLVIDRSGSMKGTRLENAVQAATTAVSRLNDGDIVSVVTFDTRTAVVVPPTTVGPDTRGRILASVRGISLGGDTCISCGIEEGLALLAQASAGVSRMLVLSDGDANHGIRDVPGFRAMAQRARDRGVSITTIGVDVDYNEKILSAIALDSNGRHYFVEDDAALARIFEAEAEQLTSSVASGAELAIDLAPGVELDRVFDRSFRRAGGQVVVPLGAFTAGEVKTVLLKVHVDGLGGGAGGPGGDPRGAAPIADVHLVYRDLIARTDARCEGKLGAFVAERDGEASELDALVAGRVQRSETAATLKQANFLFEQGRLDEARSRLDAQQRSLRAAADKAKGSAPAARAKDVERDFESQIAALESANTDFAAPPSFATPPAASGASAGGFARPAAAPPAPAKSREGKSAVRRNEVQAFDLAR</sequence>
<gene>
    <name evidence="4" type="ORF">SOCE26_053680</name>
</gene>
<evidence type="ECO:0000313" key="4">
    <source>
        <dbReference type="EMBL" id="AUX43912.1"/>
    </source>
</evidence>
<dbReference type="PROSITE" id="PS50234">
    <property type="entry name" value="VWFA"/>
    <property type="match status" value="1"/>
</dbReference>
<dbReference type="OrthoDB" id="9781333at2"/>
<feature type="domain" description="VWFA" evidence="3">
    <location>
        <begin position="106"/>
        <end position="285"/>
    </location>
</feature>
<dbReference type="Proteomes" id="UP000238348">
    <property type="component" value="Chromosome"/>
</dbReference>
<dbReference type="Gene3D" id="3.40.50.410">
    <property type="entry name" value="von Willebrand factor, type A domain"/>
    <property type="match status" value="1"/>
</dbReference>
<feature type="chain" id="PRO_5014642775" description="VWFA domain-containing protein" evidence="2">
    <location>
        <begin position="26"/>
        <end position="525"/>
    </location>
</feature>
<accession>A0A2L0EX72</accession>
<dbReference type="RefSeq" id="WP_104982520.1">
    <property type="nucleotide sequence ID" value="NZ_CP012673.1"/>
</dbReference>
<feature type="compositionally biased region" description="Low complexity" evidence="1">
    <location>
        <begin position="473"/>
        <end position="497"/>
    </location>
</feature>
<proteinExistence type="predicted"/>
<evidence type="ECO:0000256" key="1">
    <source>
        <dbReference type="SAM" id="MobiDB-lite"/>
    </source>
</evidence>
<evidence type="ECO:0000256" key="2">
    <source>
        <dbReference type="SAM" id="SignalP"/>
    </source>
</evidence>
<feature type="compositionally biased region" description="Basic and acidic residues" evidence="1">
    <location>
        <begin position="505"/>
        <end position="517"/>
    </location>
</feature>
<reference evidence="4 5" key="1">
    <citation type="submission" date="2015-09" db="EMBL/GenBank/DDBJ databases">
        <title>Sorangium comparison.</title>
        <authorList>
            <person name="Zaburannyi N."/>
            <person name="Bunk B."/>
            <person name="Overmann J."/>
            <person name="Mueller R."/>
        </authorList>
    </citation>
    <scope>NUCLEOTIDE SEQUENCE [LARGE SCALE GENOMIC DNA]</scope>
    <source>
        <strain evidence="4 5">So ce26</strain>
    </source>
</reference>
<evidence type="ECO:0000313" key="5">
    <source>
        <dbReference type="Proteomes" id="UP000238348"/>
    </source>
</evidence>
<dbReference type="PANTHER" id="PTHR10579:SF43">
    <property type="entry name" value="ZINC FINGER (C3HC4-TYPE RING FINGER) FAMILY PROTEIN"/>
    <property type="match status" value="1"/>
</dbReference>
<dbReference type="AlphaFoldDB" id="A0A2L0EX72"/>
<dbReference type="EMBL" id="CP012673">
    <property type="protein sequence ID" value="AUX43912.1"/>
    <property type="molecule type" value="Genomic_DNA"/>
</dbReference>
<feature type="region of interest" description="Disordered" evidence="1">
    <location>
        <begin position="436"/>
        <end position="455"/>
    </location>
</feature>
<dbReference type="SMART" id="SM00327">
    <property type="entry name" value="VWA"/>
    <property type="match status" value="1"/>
</dbReference>
<feature type="signal peptide" evidence="2">
    <location>
        <begin position="1"/>
        <end position="25"/>
    </location>
</feature>
<dbReference type="PANTHER" id="PTHR10579">
    <property type="entry name" value="CALCIUM-ACTIVATED CHLORIDE CHANNEL REGULATOR"/>
    <property type="match status" value="1"/>
</dbReference>
<dbReference type="InterPro" id="IPR036465">
    <property type="entry name" value="vWFA_dom_sf"/>
</dbReference>
<protein>
    <recommendedName>
        <fullName evidence="3">VWFA domain-containing protein</fullName>
    </recommendedName>
</protein>
<dbReference type="SUPFAM" id="SSF53300">
    <property type="entry name" value="vWA-like"/>
    <property type="match status" value="1"/>
</dbReference>
<name>A0A2L0EX72_SORCE</name>
<dbReference type="InterPro" id="IPR051266">
    <property type="entry name" value="CLCR"/>
</dbReference>
<keyword evidence="2" id="KW-0732">Signal</keyword>
<feature type="region of interest" description="Disordered" evidence="1">
    <location>
        <begin position="472"/>
        <end position="525"/>
    </location>
</feature>